<feature type="chain" id="PRO_5002637951" evidence="3">
    <location>
        <begin position="31"/>
        <end position="479"/>
    </location>
</feature>
<evidence type="ECO:0000256" key="1">
    <source>
        <dbReference type="ARBA" id="ARBA00006987"/>
    </source>
</evidence>
<dbReference type="HOGENOM" id="CLU_569416_0_0_4"/>
<dbReference type="AlphaFoldDB" id="A1TSF1"/>
<accession>A1TSF1</accession>
<proteinExistence type="inferred from homology"/>
<dbReference type="PANTHER" id="PTHR42928:SF5">
    <property type="entry name" value="BLR1237 PROTEIN"/>
    <property type="match status" value="1"/>
</dbReference>
<feature type="compositionally biased region" description="Low complexity" evidence="2">
    <location>
        <begin position="248"/>
        <end position="259"/>
    </location>
</feature>
<protein>
    <submittedName>
        <fullName evidence="4">Uncharacterized protein UPF0065</fullName>
    </submittedName>
</protein>
<dbReference type="STRING" id="397945.Aave_3330"/>
<gene>
    <name evidence="4" type="ordered locus">Aave_3330</name>
</gene>
<dbReference type="EMBL" id="CP000512">
    <property type="protein sequence ID" value="ABM33889.1"/>
    <property type="molecule type" value="Genomic_DNA"/>
</dbReference>
<feature type="compositionally biased region" description="Basic and acidic residues" evidence="2">
    <location>
        <begin position="451"/>
        <end position="463"/>
    </location>
</feature>
<feature type="compositionally biased region" description="Gly residues" evidence="2">
    <location>
        <begin position="419"/>
        <end position="443"/>
    </location>
</feature>
<comment type="similarity">
    <text evidence="1">Belongs to the UPF0065 (bug) family.</text>
</comment>
<name>A1TSF1_PARC0</name>
<dbReference type="Gene3D" id="3.40.190.150">
    <property type="entry name" value="Bordetella uptake gene, domain 1"/>
    <property type="match status" value="1"/>
</dbReference>
<dbReference type="Pfam" id="PF03401">
    <property type="entry name" value="TctC"/>
    <property type="match status" value="1"/>
</dbReference>
<dbReference type="InterPro" id="IPR005064">
    <property type="entry name" value="BUG"/>
</dbReference>
<keyword evidence="3" id="KW-0732">Signal</keyword>
<reference evidence="4 5" key="1">
    <citation type="submission" date="2006-12" db="EMBL/GenBank/DDBJ databases">
        <title>Complete sequence of Acidovorax avenae subsp. citrulli AAC00-1.</title>
        <authorList>
            <consortium name="US DOE Joint Genome Institute"/>
            <person name="Copeland A."/>
            <person name="Lucas S."/>
            <person name="Lapidus A."/>
            <person name="Barry K."/>
            <person name="Detter J.C."/>
            <person name="Glavina del Rio T."/>
            <person name="Dalin E."/>
            <person name="Tice H."/>
            <person name="Pitluck S."/>
            <person name="Kiss H."/>
            <person name="Brettin T."/>
            <person name="Bruce D."/>
            <person name="Han C."/>
            <person name="Tapia R."/>
            <person name="Gilna P."/>
            <person name="Schmutz J."/>
            <person name="Larimer F."/>
            <person name="Land M."/>
            <person name="Hauser L."/>
            <person name="Kyrpides N."/>
            <person name="Kim E."/>
            <person name="Stahl D."/>
            <person name="Richardson P."/>
        </authorList>
    </citation>
    <scope>NUCLEOTIDE SEQUENCE [LARGE SCALE GENOMIC DNA]</scope>
    <source>
        <strain evidence="4 5">AAC00-1</strain>
    </source>
</reference>
<feature type="signal peptide" evidence="3">
    <location>
        <begin position="1"/>
        <end position="30"/>
    </location>
</feature>
<feature type="compositionally biased region" description="Basic residues" evidence="2">
    <location>
        <begin position="352"/>
        <end position="362"/>
    </location>
</feature>
<dbReference type="eggNOG" id="COG3181">
    <property type="taxonomic scope" value="Bacteria"/>
</dbReference>
<dbReference type="CDD" id="cd07012">
    <property type="entry name" value="PBP2_Bug_TTT"/>
    <property type="match status" value="1"/>
</dbReference>
<dbReference type="InterPro" id="IPR042100">
    <property type="entry name" value="Bug_dom1"/>
</dbReference>
<dbReference type="KEGG" id="aav:Aave_3330"/>
<organism evidence="4 5">
    <name type="scientific">Paracidovorax citrulli (strain AAC00-1)</name>
    <name type="common">Acidovorax citrulli</name>
    <dbReference type="NCBI Taxonomy" id="397945"/>
    <lineage>
        <taxon>Bacteria</taxon>
        <taxon>Pseudomonadati</taxon>
        <taxon>Pseudomonadota</taxon>
        <taxon>Betaproteobacteria</taxon>
        <taxon>Burkholderiales</taxon>
        <taxon>Comamonadaceae</taxon>
        <taxon>Paracidovorax</taxon>
    </lineage>
</organism>
<sequence>MIRRLFPAARSAGLLLAAAAALGGPSPATAQGYPARPVTLIVSFEPGGSTDVSARAVAQELGAQLGQPVIVENRSGAGGRIGTKAAAQARPDGYTLLWGSGSSLTAAPALYPHQEHVATLVPVSLGATQPFVFATGPALGVRSLQEFIALARSRPRQLNFASAGMGSSNHLLGEIFMAVSGVQLTHVPYKGAVMAKDAVIRGDAQLMDEATGPCWAPCAPDSSCRSSPPATSAIRRCPTPPPPPRPACPNSRSRASSACWHRPEHHRTSWPASTRPCAPPWPRPPWPGRSVRWASPRPTARPAKWPRGSPKAAPPMPASSGNGRSVPNDSLFRRNTHAIPDLSPVPPQNPRHPGRPGRRARNPRAGGAMAQQAGQPRRALRRGRRHGHHRPADRDRPRGHARAGHRGARESPARHRRPGGGAVPHGGTGTGAGDEHAGAGGGDLAAFAVARRPDRPAREHRPVTEGPAPTGVRRPTGAR</sequence>
<feature type="compositionally biased region" description="Low complexity" evidence="2">
    <location>
        <begin position="363"/>
        <end position="377"/>
    </location>
</feature>
<dbReference type="Proteomes" id="UP000002596">
    <property type="component" value="Chromosome"/>
</dbReference>
<feature type="compositionally biased region" description="Pro residues" evidence="2">
    <location>
        <begin position="238"/>
        <end position="247"/>
    </location>
</feature>
<feature type="compositionally biased region" description="Basic residues" evidence="2">
    <location>
        <begin position="378"/>
        <end position="389"/>
    </location>
</feature>
<evidence type="ECO:0000256" key="3">
    <source>
        <dbReference type="SAM" id="SignalP"/>
    </source>
</evidence>
<evidence type="ECO:0000313" key="5">
    <source>
        <dbReference type="Proteomes" id="UP000002596"/>
    </source>
</evidence>
<feature type="region of interest" description="Disordered" evidence="2">
    <location>
        <begin position="227"/>
        <end position="479"/>
    </location>
</feature>
<evidence type="ECO:0000313" key="4">
    <source>
        <dbReference type="EMBL" id="ABM33889.1"/>
    </source>
</evidence>
<evidence type="ECO:0000256" key="2">
    <source>
        <dbReference type="SAM" id="MobiDB-lite"/>
    </source>
</evidence>
<feature type="compositionally biased region" description="Pro residues" evidence="2">
    <location>
        <begin position="277"/>
        <end position="287"/>
    </location>
</feature>
<dbReference type="Gene3D" id="3.40.190.10">
    <property type="entry name" value="Periplasmic binding protein-like II"/>
    <property type="match status" value="1"/>
</dbReference>
<dbReference type="PANTHER" id="PTHR42928">
    <property type="entry name" value="TRICARBOXYLATE-BINDING PROTEIN"/>
    <property type="match status" value="1"/>
</dbReference>